<comment type="caution">
    <text evidence="1">The sequence shown here is derived from an EMBL/GenBank/DDBJ whole genome shotgun (WGS) entry which is preliminary data.</text>
</comment>
<evidence type="ECO:0000313" key="1">
    <source>
        <dbReference type="EMBL" id="KAL2065135.1"/>
    </source>
</evidence>
<dbReference type="EMBL" id="JAZHXI010000013">
    <property type="protein sequence ID" value="KAL2065135.1"/>
    <property type="molecule type" value="Genomic_DNA"/>
</dbReference>
<protein>
    <submittedName>
        <fullName evidence="1">Uncharacterized protein</fullName>
    </submittedName>
</protein>
<accession>A0ABR4C5E5</accession>
<proteinExistence type="predicted"/>
<name>A0ABR4C5E5_9HELO</name>
<dbReference type="Proteomes" id="UP001595075">
    <property type="component" value="Unassembled WGS sequence"/>
</dbReference>
<gene>
    <name evidence="1" type="ORF">VTL71DRAFT_4276</name>
</gene>
<feature type="non-terminal residue" evidence="1">
    <location>
        <position position="104"/>
    </location>
</feature>
<sequence>MDEMLYSIGLERTNQRPTTVNAAAGLKYALRHSGLYNHPEYILGVDYSRSGLMLAIGEVNTTLGRNVPCVERRFWVRYLERGPCVERRFWVRYLERGEWLLAAC</sequence>
<reference evidence="1 2" key="1">
    <citation type="journal article" date="2024" name="Commun. Biol.">
        <title>Comparative genomic analysis of thermophilic fungi reveals convergent evolutionary adaptations and gene losses.</title>
        <authorList>
            <person name="Steindorff A.S."/>
            <person name="Aguilar-Pontes M.V."/>
            <person name="Robinson A.J."/>
            <person name="Andreopoulos B."/>
            <person name="LaButti K."/>
            <person name="Kuo A."/>
            <person name="Mondo S."/>
            <person name="Riley R."/>
            <person name="Otillar R."/>
            <person name="Haridas S."/>
            <person name="Lipzen A."/>
            <person name="Grimwood J."/>
            <person name="Schmutz J."/>
            <person name="Clum A."/>
            <person name="Reid I.D."/>
            <person name="Moisan M.C."/>
            <person name="Butler G."/>
            <person name="Nguyen T.T.M."/>
            <person name="Dewar K."/>
            <person name="Conant G."/>
            <person name="Drula E."/>
            <person name="Henrissat B."/>
            <person name="Hansel C."/>
            <person name="Singer S."/>
            <person name="Hutchinson M.I."/>
            <person name="de Vries R.P."/>
            <person name="Natvig D.O."/>
            <person name="Powell A.J."/>
            <person name="Tsang A."/>
            <person name="Grigoriev I.V."/>
        </authorList>
    </citation>
    <scope>NUCLEOTIDE SEQUENCE [LARGE SCALE GENOMIC DNA]</scope>
    <source>
        <strain evidence="1 2">CBS 494.80</strain>
    </source>
</reference>
<evidence type="ECO:0000313" key="2">
    <source>
        <dbReference type="Proteomes" id="UP001595075"/>
    </source>
</evidence>
<keyword evidence="2" id="KW-1185">Reference proteome</keyword>
<organism evidence="1 2">
    <name type="scientific">Oculimacula yallundae</name>
    <dbReference type="NCBI Taxonomy" id="86028"/>
    <lineage>
        <taxon>Eukaryota</taxon>
        <taxon>Fungi</taxon>
        <taxon>Dikarya</taxon>
        <taxon>Ascomycota</taxon>
        <taxon>Pezizomycotina</taxon>
        <taxon>Leotiomycetes</taxon>
        <taxon>Helotiales</taxon>
        <taxon>Ploettnerulaceae</taxon>
        <taxon>Oculimacula</taxon>
    </lineage>
</organism>